<dbReference type="InterPro" id="IPR033248">
    <property type="entry name" value="Transketolase_C"/>
</dbReference>
<dbReference type="InterPro" id="IPR005477">
    <property type="entry name" value="Dxylulose-5-P_synthase"/>
</dbReference>
<dbReference type="GO" id="GO:0030976">
    <property type="term" value="F:thiamine pyrophosphate binding"/>
    <property type="evidence" value="ECO:0007669"/>
    <property type="project" value="UniProtKB-UniRule"/>
</dbReference>
<dbReference type="CDD" id="cd07033">
    <property type="entry name" value="TPP_PYR_DXS_TK_like"/>
    <property type="match status" value="1"/>
</dbReference>
<proteinExistence type="inferred from homology"/>
<comment type="function">
    <text evidence="10 11">Catalyzes the acyloin condensation reaction between C atoms 2 and 3 of pyruvate and glyceraldehyde 3-phosphate to yield 1-deoxy-D-xylulose-5-phosphate (DXP).</text>
</comment>
<dbReference type="PANTHER" id="PTHR43322">
    <property type="entry name" value="1-D-DEOXYXYLULOSE 5-PHOSPHATE SYNTHASE-RELATED"/>
    <property type="match status" value="1"/>
</dbReference>
<reference evidence="13 14" key="1">
    <citation type="submission" date="2018-09" db="EMBL/GenBank/DDBJ databases">
        <title>Complete genome sequence of the hydrocarbonoclastic bacterium Alcaligenes aquatilis QD168, isolated from a crude-oil polluted marine sediment of Central Chile.</title>
        <authorList>
            <person name="Duran R.E."/>
            <person name="Barra B."/>
            <person name="Salva-Serra F."/>
            <person name="Mendez V."/>
            <person name="Moore E.R.B."/>
            <person name="Seeger M."/>
        </authorList>
    </citation>
    <scope>NUCLEOTIDE SEQUENCE [LARGE SCALE GENOMIC DNA]</scope>
    <source>
        <strain evidence="13 14">QD168</strain>
    </source>
</reference>
<dbReference type="SUPFAM" id="SSF52922">
    <property type="entry name" value="TK C-terminal domain-like"/>
    <property type="match status" value="1"/>
</dbReference>
<comment type="catalytic activity">
    <reaction evidence="11">
        <text>D-glyceraldehyde 3-phosphate + pyruvate + H(+) = 1-deoxy-D-xylulose 5-phosphate + CO2</text>
        <dbReference type="Rhea" id="RHEA:12605"/>
        <dbReference type="ChEBI" id="CHEBI:15361"/>
        <dbReference type="ChEBI" id="CHEBI:15378"/>
        <dbReference type="ChEBI" id="CHEBI:16526"/>
        <dbReference type="ChEBI" id="CHEBI:57792"/>
        <dbReference type="ChEBI" id="CHEBI:59776"/>
        <dbReference type="EC" id="2.2.1.7"/>
    </reaction>
</comment>
<dbReference type="NCBIfam" id="NF003933">
    <property type="entry name" value="PRK05444.2-2"/>
    <property type="match status" value="1"/>
</dbReference>
<dbReference type="AlphaFoldDB" id="A0A3G2HSZ1"/>
<dbReference type="SMART" id="SM00861">
    <property type="entry name" value="Transket_pyr"/>
    <property type="match status" value="1"/>
</dbReference>
<protein>
    <recommendedName>
        <fullName evidence="11">1-deoxy-D-xylulose-5-phosphate synthase</fullName>
        <ecNumber evidence="11">2.2.1.7</ecNumber>
    </recommendedName>
    <alternativeName>
        <fullName evidence="11">1-deoxyxylulose-5-phosphate synthase</fullName>
        <shortName evidence="11">DXP synthase</shortName>
        <shortName evidence="11">DXPS</shortName>
    </alternativeName>
</protein>
<comment type="subunit">
    <text evidence="3 11">Homodimer.</text>
</comment>
<evidence type="ECO:0000256" key="2">
    <source>
        <dbReference type="ARBA" id="ARBA00011081"/>
    </source>
</evidence>
<feature type="binding site" evidence="11">
    <location>
        <begin position="148"/>
        <end position="149"/>
    </location>
    <ligand>
        <name>thiamine diphosphate</name>
        <dbReference type="ChEBI" id="CHEBI:58937"/>
    </ligand>
</feature>
<evidence type="ECO:0000256" key="10">
    <source>
        <dbReference type="ARBA" id="ARBA00055605"/>
    </source>
</evidence>
<dbReference type="InterPro" id="IPR049557">
    <property type="entry name" value="Transketolase_CS"/>
</dbReference>
<keyword evidence="8 11" id="KW-0786">Thiamine pyrophosphate</keyword>
<evidence type="ECO:0000256" key="11">
    <source>
        <dbReference type="HAMAP-Rule" id="MF_00315"/>
    </source>
</evidence>
<dbReference type="NCBIfam" id="TIGR00204">
    <property type="entry name" value="dxs"/>
    <property type="match status" value="1"/>
</dbReference>
<evidence type="ECO:0000256" key="4">
    <source>
        <dbReference type="ARBA" id="ARBA00022679"/>
    </source>
</evidence>
<feature type="binding site" evidence="11">
    <location>
        <position position="284"/>
    </location>
    <ligand>
        <name>thiamine diphosphate</name>
        <dbReference type="ChEBI" id="CHEBI:58937"/>
    </ligand>
</feature>
<dbReference type="GO" id="GO:0008661">
    <property type="term" value="F:1-deoxy-D-xylulose-5-phosphate synthase activity"/>
    <property type="evidence" value="ECO:0007669"/>
    <property type="project" value="UniProtKB-UniRule"/>
</dbReference>
<dbReference type="Gene3D" id="3.40.50.970">
    <property type="match status" value="2"/>
</dbReference>
<evidence type="ECO:0000256" key="1">
    <source>
        <dbReference type="ARBA" id="ARBA00004980"/>
    </source>
</evidence>
<evidence type="ECO:0000256" key="5">
    <source>
        <dbReference type="ARBA" id="ARBA00022723"/>
    </source>
</evidence>
<evidence type="ECO:0000256" key="8">
    <source>
        <dbReference type="ARBA" id="ARBA00023052"/>
    </source>
</evidence>
<comment type="cofactor">
    <cofactor evidence="11">
        <name>Mg(2+)</name>
        <dbReference type="ChEBI" id="CHEBI:18420"/>
    </cofactor>
    <text evidence="11">Binds 1 Mg(2+) ion per subunit.</text>
</comment>
<sequence length="621" mass="67512">MTTVSLEQIQSPADLRQLDQRDLPELARQLREFVLQSVSKTGGHLSSNLGTVELTTALHYVFETPHDRIVWDVGHQSYPHKILTGRRDQMGSLRQQDGISGFPKRSESEYDDFGTAHSSTSISAVLGMAVASRNAGIERQHIAVIGDGAMTAGMAFEALNNAGVTPDVNVLVVLNDNDMSISPPVGALNHYLARLMSGRFYAAAKNVGRAVLQHVPPVLDLARKFEGHAKGILSPATLFEELGFNYVGPIDGHDLDALVSTLSNLRDLGGLQFLHVVTRKGQGYKLAEADPVLYHGPGKFDPSVGLVKPTTKPRPTFTQIFGQWLCDMAKQDQRLYGITPAMREGSGMVEFEQQFPRRYFDVGIAEQHAVTFAGGLACEGQKPVVAIYSTFLQRGYDQLIHDVALQNLDVTFALDRAGIVGADGATHAGNYDIAFLRCIPNMVVAAPSDENETRLLLTCCYQHPGPSSVRYPRGAGIGAEVDQALNTVLLGKANLRRQGKNLAILAFGPVLHEALKAAEVLDATVVDMRFVKPMDEALLQELAQSHQAFVTVEEGCLMGGAGSAVLEFVSRDTLVMPVLQLGYPDEFIDHGDQKKIAQDLGLDAAGIERSIRERFSSLFEV</sequence>
<feature type="binding site" evidence="11">
    <location>
        <begin position="116"/>
        <end position="118"/>
    </location>
    <ligand>
        <name>thiamine diphosphate</name>
        <dbReference type="ChEBI" id="CHEBI:58937"/>
    </ligand>
</feature>
<name>A0A3G2HSZ1_9BURK</name>
<dbReference type="InterPro" id="IPR020826">
    <property type="entry name" value="Transketolase_BS"/>
</dbReference>
<keyword evidence="5 11" id="KW-0479">Metal-binding</keyword>
<dbReference type="PANTHER" id="PTHR43322:SF5">
    <property type="entry name" value="1-DEOXY-D-XYLULOSE-5-PHOSPHATE SYNTHASE, CHLOROPLASTIC"/>
    <property type="match status" value="1"/>
</dbReference>
<feature type="binding site" evidence="11">
    <location>
        <position position="177"/>
    </location>
    <ligand>
        <name>Mg(2+)</name>
        <dbReference type="ChEBI" id="CHEBI:18420"/>
    </ligand>
</feature>
<keyword evidence="6 11" id="KW-0460">Magnesium</keyword>
<feature type="domain" description="Transketolase-like pyrimidine-binding" evidence="12">
    <location>
        <begin position="315"/>
        <end position="479"/>
    </location>
</feature>
<evidence type="ECO:0000256" key="7">
    <source>
        <dbReference type="ARBA" id="ARBA00022977"/>
    </source>
</evidence>
<dbReference type="SUPFAM" id="SSF52518">
    <property type="entry name" value="Thiamin diphosphate-binding fold (THDP-binding)"/>
    <property type="match status" value="2"/>
</dbReference>
<comment type="similarity">
    <text evidence="2 11">Belongs to the transketolase family. DXPS subfamily.</text>
</comment>
<dbReference type="PROSITE" id="PS00802">
    <property type="entry name" value="TRANSKETOLASE_2"/>
    <property type="match status" value="1"/>
</dbReference>
<organism evidence="13 14">
    <name type="scientific">Alcaligenes aquatilis</name>
    <dbReference type="NCBI Taxonomy" id="323284"/>
    <lineage>
        <taxon>Bacteria</taxon>
        <taxon>Pseudomonadati</taxon>
        <taxon>Pseudomonadota</taxon>
        <taxon>Betaproteobacteria</taxon>
        <taxon>Burkholderiales</taxon>
        <taxon>Alcaligenaceae</taxon>
        <taxon>Alcaligenes</taxon>
    </lineage>
</organism>
<evidence type="ECO:0000313" key="14">
    <source>
        <dbReference type="Proteomes" id="UP000268070"/>
    </source>
</evidence>
<accession>A0A3G2HSZ1</accession>
<feature type="binding site" evidence="11">
    <location>
        <position position="75"/>
    </location>
    <ligand>
        <name>thiamine diphosphate</name>
        <dbReference type="ChEBI" id="CHEBI:58937"/>
    </ligand>
</feature>
<evidence type="ECO:0000256" key="9">
    <source>
        <dbReference type="ARBA" id="ARBA00023229"/>
    </source>
</evidence>
<dbReference type="KEGG" id="aaqu:D3M96_06735"/>
<feature type="binding site" evidence="11">
    <location>
        <position position="147"/>
    </location>
    <ligand>
        <name>Mg(2+)</name>
        <dbReference type="ChEBI" id="CHEBI:18420"/>
    </ligand>
</feature>
<dbReference type="GO" id="GO:0005829">
    <property type="term" value="C:cytosol"/>
    <property type="evidence" value="ECO:0007669"/>
    <property type="project" value="TreeGrafter"/>
</dbReference>
<dbReference type="GO" id="GO:0019288">
    <property type="term" value="P:isopentenyl diphosphate biosynthetic process, methylerythritol 4-phosphate pathway"/>
    <property type="evidence" value="ECO:0007669"/>
    <property type="project" value="TreeGrafter"/>
</dbReference>
<dbReference type="Pfam" id="PF02779">
    <property type="entry name" value="Transket_pyr"/>
    <property type="match status" value="1"/>
</dbReference>
<comment type="cofactor">
    <cofactor evidence="11">
        <name>thiamine diphosphate</name>
        <dbReference type="ChEBI" id="CHEBI:58937"/>
    </cofactor>
    <text evidence="11">Binds 1 thiamine pyrophosphate per subunit.</text>
</comment>
<evidence type="ECO:0000313" key="13">
    <source>
        <dbReference type="EMBL" id="AYN20252.1"/>
    </source>
</evidence>
<dbReference type="Gene3D" id="3.40.50.920">
    <property type="match status" value="1"/>
</dbReference>
<feature type="binding site" evidence="11">
    <location>
        <position position="366"/>
    </location>
    <ligand>
        <name>thiamine diphosphate</name>
        <dbReference type="ChEBI" id="CHEBI:58937"/>
    </ligand>
</feature>
<dbReference type="GO" id="GO:0000287">
    <property type="term" value="F:magnesium ion binding"/>
    <property type="evidence" value="ECO:0007669"/>
    <property type="project" value="UniProtKB-UniRule"/>
</dbReference>
<dbReference type="EC" id="2.2.1.7" evidence="11"/>
<dbReference type="Proteomes" id="UP000268070">
    <property type="component" value="Chromosome"/>
</dbReference>
<dbReference type="UniPathway" id="UPA00064">
    <property type="reaction ID" value="UER00091"/>
</dbReference>
<evidence type="ECO:0000256" key="3">
    <source>
        <dbReference type="ARBA" id="ARBA00011738"/>
    </source>
</evidence>
<dbReference type="Pfam" id="PF13292">
    <property type="entry name" value="DXP_synthase_N"/>
    <property type="match status" value="1"/>
</dbReference>
<dbReference type="OrthoDB" id="9803371at2"/>
<comment type="pathway">
    <text evidence="1 11">Metabolic intermediate biosynthesis; 1-deoxy-D-xylulose 5-phosphate biosynthesis; 1-deoxy-D-xylulose 5-phosphate from D-glyceraldehyde 3-phosphate and pyruvate: step 1/1.</text>
</comment>
<keyword evidence="7 11" id="KW-0784">Thiamine biosynthesis</keyword>
<dbReference type="GO" id="GO:0009228">
    <property type="term" value="P:thiamine biosynthetic process"/>
    <property type="evidence" value="ECO:0007669"/>
    <property type="project" value="UniProtKB-UniRule"/>
</dbReference>
<gene>
    <name evidence="11" type="primary">dxs</name>
    <name evidence="13" type="ORF">D3M96_06735</name>
</gene>
<dbReference type="RefSeq" id="WP_121738461.1">
    <property type="nucleotide sequence ID" value="NZ_CP032153.1"/>
</dbReference>
<dbReference type="InterPro" id="IPR009014">
    <property type="entry name" value="Transketo_C/PFOR_II"/>
</dbReference>
<feature type="binding site" evidence="11">
    <location>
        <position position="177"/>
    </location>
    <ligand>
        <name>thiamine diphosphate</name>
        <dbReference type="ChEBI" id="CHEBI:58937"/>
    </ligand>
</feature>
<dbReference type="EMBL" id="CP032153">
    <property type="protein sequence ID" value="AYN20252.1"/>
    <property type="molecule type" value="Genomic_DNA"/>
</dbReference>
<keyword evidence="4 11" id="KW-0808">Transferase</keyword>
<dbReference type="InterPro" id="IPR005475">
    <property type="entry name" value="Transketolase-like_Pyr-bd"/>
</dbReference>
<dbReference type="CDD" id="cd02007">
    <property type="entry name" value="TPP_DXS"/>
    <property type="match status" value="1"/>
</dbReference>
<dbReference type="PROSITE" id="PS00801">
    <property type="entry name" value="TRANSKETOLASE_1"/>
    <property type="match status" value="1"/>
</dbReference>
<keyword evidence="9 11" id="KW-0414">Isoprene biosynthesis</keyword>
<dbReference type="HAMAP" id="MF_00315">
    <property type="entry name" value="DXP_synth"/>
    <property type="match status" value="1"/>
</dbReference>
<dbReference type="GO" id="GO:0016114">
    <property type="term" value="P:terpenoid biosynthetic process"/>
    <property type="evidence" value="ECO:0007669"/>
    <property type="project" value="UniProtKB-UniRule"/>
</dbReference>
<dbReference type="InterPro" id="IPR029061">
    <property type="entry name" value="THDP-binding"/>
</dbReference>
<evidence type="ECO:0000256" key="6">
    <source>
        <dbReference type="ARBA" id="ARBA00022842"/>
    </source>
</evidence>
<dbReference type="Pfam" id="PF02780">
    <property type="entry name" value="Transketolase_C"/>
    <property type="match status" value="1"/>
</dbReference>
<dbReference type="FunFam" id="3.40.50.970:FF:000005">
    <property type="entry name" value="1-deoxy-D-xylulose-5-phosphate synthase"/>
    <property type="match status" value="1"/>
</dbReference>
<dbReference type="FunFam" id="3.40.50.920:FF:000002">
    <property type="entry name" value="1-deoxy-D-xylulose-5-phosphate synthase"/>
    <property type="match status" value="1"/>
</dbReference>
<evidence type="ECO:0000259" key="12">
    <source>
        <dbReference type="SMART" id="SM00861"/>
    </source>
</evidence>